<dbReference type="AlphaFoldDB" id="A0AAE1L8S2"/>
<reference evidence="1" key="1">
    <citation type="submission" date="2021-07" db="EMBL/GenBank/DDBJ databases">
        <authorList>
            <person name="Catto M.A."/>
            <person name="Jacobson A."/>
            <person name="Kennedy G."/>
            <person name="Labadie P."/>
            <person name="Hunt B.G."/>
            <person name="Srinivasan R."/>
        </authorList>
    </citation>
    <scope>NUCLEOTIDE SEQUENCE</scope>
    <source>
        <strain evidence="1">PL_HMW_Pooled</strain>
        <tissue evidence="1">Head</tissue>
    </source>
</reference>
<protein>
    <submittedName>
        <fullName evidence="1">Carbamoyl-phosphate synthase small chain</fullName>
    </submittedName>
</protein>
<organism evidence="1 2">
    <name type="scientific">Frankliniella fusca</name>
    <dbReference type="NCBI Taxonomy" id="407009"/>
    <lineage>
        <taxon>Eukaryota</taxon>
        <taxon>Metazoa</taxon>
        <taxon>Ecdysozoa</taxon>
        <taxon>Arthropoda</taxon>
        <taxon>Hexapoda</taxon>
        <taxon>Insecta</taxon>
        <taxon>Pterygota</taxon>
        <taxon>Neoptera</taxon>
        <taxon>Paraneoptera</taxon>
        <taxon>Thysanoptera</taxon>
        <taxon>Terebrantia</taxon>
        <taxon>Thripoidea</taxon>
        <taxon>Thripidae</taxon>
        <taxon>Frankliniella</taxon>
    </lineage>
</organism>
<sequence length="87" mass="9662">MFGRELLCHDSAGFLNQFLLTFVPASFVLKLTHGNALPTSEFLSPVRVTDRERQEATRAGQDHNAVVTTQPLLKARVSTLIDGRKPK</sequence>
<dbReference type="Proteomes" id="UP001219518">
    <property type="component" value="Unassembled WGS sequence"/>
</dbReference>
<dbReference type="EMBL" id="JAHWGI010000166">
    <property type="protein sequence ID" value="KAK3910490.1"/>
    <property type="molecule type" value="Genomic_DNA"/>
</dbReference>
<keyword evidence="2" id="KW-1185">Reference proteome</keyword>
<name>A0AAE1L8S2_9NEOP</name>
<proteinExistence type="predicted"/>
<evidence type="ECO:0000313" key="1">
    <source>
        <dbReference type="EMBL" id="KAK3910490.1"/>
    </source>
</evidence>
<reference evidence="1" key="2">
    <citation type="journal article" date="2023" name="BMC Genomics">
        <title>Pest status, molecular evolution, and epigenetic factors derived from the genome assembly of Frankliniella fusca, a thysanopteran phytovirus vector.</title>
        <authorList>
            <person name="Catto M.A."/>
            <person name="Labadie P.E."/>
            <person name="Jacobson A.L."/>
            <person name="Kennedy G.G."/>
            <person name="Srinivasan R."/>
            <person name="Hunt B.G."/>
        </authorList>
    </citation>
    <scope>NUCLEOTIDE SEQUENCE</scope>
    <source>
        <strain evidence="1">PL_HMW_Pooled</strain>
    </source>
</reference>
<accession>A0AAE1L8S2</accession>
<gene>
    <name evidence="1" type="ORF">KUF71_020304</name>
</gene>
<evidence type="ECO:0000313" key="2">
    <source>
        <dbReference type="Proteomes" id="UP001219518"/>
    </source>
</evidence>
<comment type="caution">
    <text evidence="1">The sequence shown here is derived from an EMBL/GenBank/DDBJ whole genome shotgun (WGS) entry which is preliminary data.</text>
</comment>